<dbReference type="EnsemblPlants" id="Solyc09g025220.2.1">
    <property type="protein sequence ID" value="Solyc09g025220.2.1"/>
    <property type="gene ID" value="Solyc09g025220.2"/>
</dbReference>
<dbReference type="SUPFAM" id="SSF51182">
    <property type="entry name" value="RmlC-like cupins"/>
    <property type="match status" value="1"/>
</dbReference>
<proteinExistence type="inferred from homology"/>
<organism evidence="8">
    <name type="scientific">Solanum lycopersicum</name>
    <name type="common">Tomato</name>
    <name type="synonym">Lycopersicon esculentum</name>
    <dbReference type="NCBI Taxonomy" id="4081"/>
    <lineage>
        <taxon>Eukaryota</taxon>
        <taxon>Viridiplantae</taxon>
        <taxon>Streptophyta</taxon>
        <taxon>Embryophyta</taxon>
        <taxon>Tracheophyta</taxon>
        <taxon>Spermatophyta</taxon>
        <taxon>Magnoliopsida</taxon>
        <taxon>eudicotyledons</taxon>
        <taxon>Gunneridae</taxon>
        <taxon>Pentapetalae</taxon>
        <taxon>asterids</taxon>
        <taxon>lamiids</taxon>
        <taxon>Solanales</taxon>
        <taxon>Solanaceae</taxon>
        <taxon>Solanoideae</taxon>
        <taxon>Solaneae</taxon>
        <taxon>Solanum</taxon>
        <taxon>Solanum subgen. Lycopersicon</taxon>
    </lineage>
</organism>
<evidence type="ECO:0000256" key="3">
    <source>
        <dbReference type="ARBA" id="ARBA00023129"/>
    </source>
</evidence>
<evidence type="ECO:0000256" key="6">
    <source>
        <dbReference type="SAM" id="MobiDB-lite"/>
    </source>
</evidence>
<reference evidence="8" key="1">
    <citation type="journal article" date="2012" name="Nature">
        <title>The tomato genome sequence provides insights into fleshy fruit evolution.</title>
        <authorList>
            <consortium name="Tomato Genome Consortium"/>
        </authorList>
    </citation>
    <scope>NUCLEOTIDE SEQUENCE [LARGE SCALE GENOMIC DNA]</scope>
    <source>
        <strain evidence="8">cv. Heinz 1706</strain>
    </source>
</reference>
<dbReference type="SMR" id="A0A3Q7I2A5"/>
<comment type="function">
    <text evidence="5">Seed storage protein.</text>
</comment>
<dbReference type="SMART" id="SM00835">
    <property type="entry name" value="Cupin_1"/>
    <property type="match status" value="2"/>
</dbReference>
<feature type="chain" id="PRO_5018381726" description="Cupin type-1 domain-containing protein" evidence="5">
    <location>
        <begin position="24"/>
        <end position="431"/>
    </location>
</feature>
<feature type="domain" description="Cupin type-1" evidence="7">
    <location>
        <begin position="291"/>
        <end position="431"/>
    </location>
</feature>
<dbReference type="AlphaFoldDB" id="A0A3Q7I2A5"/>
<sequence>MAVTTRLLLAVLFFAFLLSAANAIREYQGQQGQGGTRLTQAQQCRLQRIAGCQPSDRIESEGGFSELWDENEEQFQCAGVAPLRFVIRRNSLSLPKFHPMRGLVYIQRGQGIVGITYPGCAETFQSQTFQAGREPREERGQGLGGDQHQKVHRIRQGDVVAIPAGAAHWCYNDGEEELVAVFYLAGGVQENESQRAQTGLRKQRKQKFQNIFRAFDTELLAEAINIPSETVRKMQEEQTERGTIVNVREGMSTIKPDEEEAEGRSQRGQQWWEKVTRNGLEENICTMKIRTNIETQRRADIFSRQAGKVNHVGRQKLPILEYIDMSASKGTIYPNALMSPHWTLTGHSVVYVERGEAQVQVVDQTGQQVMNDKVNQGEMFVVPQYFPATIKAGESGFEFVVFRTSSQPMSNQLAGYTSVIRAMPVEVLTNA</sequence>
<keyword evidence="3 5" id="KW-0708">Seed storage protein</keyword>
<dbReference type="PANTHER" id="PTHR31189">
    <property type="entry name" value="OS03G0336100 PROTEIN-RELATED"/>
    <property type="match status" value="1"/>
</dbReference>
<protein>
    <recommendedName>
        <fullName evidence="7">Cupin type-1 domain-containing protein</fullName>
    </recommendedName>
</protein>
<dbReference type="InterPro" id="IPR006045">
    <property type="entry name" value="Cupin_1"/>
</dbReference>
<dbReference type="Gramene" id="Solyc09g025220.2.1">
    <property type="protein sequence ID" value="Solyc09g025220.2.1"/>
    <property type="gene ID" value="Solyc09g025220.2"/>
</dbReference>
<dbReference type="CDD" id="cd02242">
    <property type="entry name" value="cupin_11S_legumin_N"/>
    <property type="match status" value="1"/>
</dbReference>
<dbReference type="InterPro" id="IPR011051">
    <property type="entry name" value="RmlC_Cupin_sf"/>
</dbReference>
<dbReference type="PaxDb" id="4081-Solyc09g025220.1.1"/>
<comment type="similarity">
    <text evidence="1 5">Belongs to the 11S seed storage protein (globulins) family.</text>
</comment>
<keyword evidence="4 5" id="KW-1015">Disulfide bond</keyword>
<keyword evidence="9" id="KW-1185">Reference proteome</keyword>
<evidence type="ECO:0000259" key="7">
    <source>
        <dbReference type="SMART" id="SM00835"/>
    </source>
</evidence>
<reference evidence="8" key="2">
    <citation type="submission" date="2019-01" db="UniProtKB">
        <authorList>
            <consortium name="EnsemblPlants"/>
        </authorList>
    </citation>
    <scope>IDENTIFICATION</scope>
    <source>
        <strain evidence="8">cv. Heinz 1706</strain>
    </source>
</reference>
<evidence type="ECO:0000256" key="1">
    <source>
        <dbReference type="ARBA" id="ARBA00007178"/>
    </source>
</evidence>
<dbReference type="PANTHER" id="PTHR31189:SF54">
    <property type="entry name" value="11S GLOBULIN SEED STORAGE PROTEIN 2-LIKE"/>
    <property type="match status" value="1"/>
</dbReference>
<dbReference type="Pfam" id="PF00190">
    <property type="entry name" value="Cupin_1"/>
    <property type="match status" value="2"/>
</dbReference>
<evidence type="ECO:0000313" key="8">
    <source>
        <dbReference type="EnsemblPlants" id="Solyc09g025220.2.1"/>
    </source>
</evidence>
<dbReference type="GO" id="GO:0045735">
    <property type="term" value="F:nutrient reservoir activity"/>
    <property type="evidence" value="ECO:0007669"/>
    <property type="project" value="UniProtKB-KW"/>
</dbReference>
<evidence type="ECO:0000256" key="4">
    <source>
        <dbReference type="ARBA" id="ARBA00023157"/>
    </source>
</evidence>
<evidence type="ECO:0000256" key="5">
    <source>
        <dbReference type="RuleBase" id="RU003681"/>
    </source>
</evidence>
<dbReference type="PRINTS" id="PR00439">
    <property type="entry name" value="11SGLOBULIN"/>
</dbReference>
<dbReference type="CDD" id="cd02243">
    <property type="entry name" value="cupin_11S_legumin_C"/>
    <property type="match status" value="1"/>
</dbReference>
<dbReference type="PROSITE" id="PS00305">
    <property type="entry name" value="11S_SEED_STORAGE"/>
    <property type="match status" value="1"/>
</dbReference>
<accession>A0A3Q7I2A5</accession>
<dbReference type="STRING" id="4081.A0A3Q7I2A5"/>
<dbReference type="InterPro" id="IPR014710">
    <property type="entry name" value="RmlC-like_jellyroll"/>
</dbReference>
<dbReference type="InterPro" id="IPR050253">
    <property type="entry name" value="Seed_Storage-Functional"/>
</dbReference>
<keyword evidence="2 5" id="KW-0758">Storage protein</keyword>
<comment type="subunit">
    <text evidence="5">Hexamer; each subunit is composed of an acidic and a basic chain derived from a single precursor and linked by a disulfide bond.</text>
</comment>
<dbReference type="InterPro" id="IPR006044">
    <property type="entry name" value="11S_seedstore_pln"/>
</dbReference>
<evidence type="ECO:0000313" key="9">
    <source>
        <dbReference type="Proteomes" id="UP000004994"/>
    </source>
</evidence>
<dbReference type="InterPro" id="IPR022379">
    <property type="entry name" value="11S_seedstore_CS"/>
</dbReference>
<name>A0A3Q7I2A5_SOLLC</name>
<feature type="region of interest" description="Disordered" evidence="6">
    <location>
        <begin position="129"/>
        <end position="150"/>
    </location>
</feature>
<evidence type="ECO:0000256" key="2">
    <source>
        <dbReference type="ARBA" id="ARBA00022761"/>
    </source>
</evidence>
<dbReference type="Proteomes" id="UP000004994">
    <property type="component" value="Chromosome 9"/>
</dbReference>
<feature type="signal peptide" evidence="5">
    <location>
        <begin position="1"/>
        <end position="23"/>
    </location>
</feature>
<feature type="domain" description="Cupin type-1" evidence="7">
    <location>
        <begin position="47"/>
        <end position="232"/>
    </location>
</feature>
<dbReference type="Gene3D" id="2.60.120.10">
    <property type="entry name" value="Jelly Rolls"/>
    <property type="match status" value="3"/>
</dbReference>
<dbReference type="OMA" id="TICTARV"/>
<dbReference type="InParanoid" id="A0A3Q7I2A5"/>
<keyword evidence="5" id="KW-0732">Signal</keyword>